<evidence type="ECO:0000313" key="7">
    <source>
        <dbReference type="Proteomes" id="UP001566132"/>
    </source>
</evidence>
<keyword evidence="4 5" id="KW-0732">Signal</keyword>
<dbReference type="InterPro" id="IPR036728">
    <property type="entry name" value="PBP_GOBP_sf"/>
</dbReference>
<dbReference type="SMART" id="SM00708">
    <property type="entry name" value="PhBP"/>
    <property type="match status" value="1"/>
</dbReference>
<feature type="signal peptide" evidence="5">
    <location>
        <begin position="1"/>
        <end position="19"/>
    </location>
</feature>
<dbReference type="PANTHER" id="PTHR11857:SF43">
    <property type="entry name" value="GEO07291P1-RELATED"/>
    <property type="match status" value="1"/>
</dbReference>
<comment type="similarity">
    <text evidence="2">Belongs to the PBP/GOBP family.</text>
</comment>
<evidence type="ECO:0000256" key="2">
    <source>
        <dbReference type="ARBA" id="ARBA00008098"/>
    </source>
</evidence>
<protein>
    <submittedName>
        <fullName evidence="6">Uncharacterized protein</fullName>
    </submittedName>
</protein>
<feature type="chain" id="PRO_5044886361" evidence="5">
    <location>
        <begin position="20"/>
        <end position="134"/>
    </location>
</feature>
<evidence type="ECO:0000256" key="1">
    <source>
        <dbReference type="ARBA" id="ARBA00004613"/>
    </source>
</evidence>
<dbReference type="CDD" id="cd23992">
    <property type="entry name" value="PBP_GOBP"/>
    <property type="match status" value="1"/>
</dbReference>
<organism evidence="6 7">
    <name type="scientific">Hypothenemus hampei</name>
    <name type="common">Coffee berry borer</name>
    <dbReference type="NCBI Taxonomy" id="57062"/>
    <lineage>
        <taxon>Eukaryota</taxon>
        <taxon>Metazoa</taxon>
        <taxon>Ecdysozoa</taxon>
        <taxon>Arthropoda</taxon>
        <taxon>Hexapoda</taxon>
        <taxon>Insecta</taxon>
        <taxon>Pterygota</taxon>
        <taxon>Neoptera</taxon>
        <taxon>Endopterygota</taxon>
        <taxon>Coleoptera</taxon>
        <taxon>Polyphaga</taxon>
        <taxon>Cucujiformia</taxon>
        <taxon>Curculionidae</taxon>
        <taxon>Scolytinae</taxon>
        <taxon>Hypothenemus</taxon>
    </lineage>
</organism>
<dbReference type="Proteomes" id="UP001566132">
    <property type="component" value="Unassembled WGS sequence"/>
</dbReference>
<reference evidence="6 7" key="1">
    <citation type="submission" date="2024-05" db="EMBL/GenBank/DDBJ databases">
        <title>Genetic variation in Jamaican populations of the coffee berry borer (Hypothenemus hampei).</title>
        <authorList>
            <person name="Errbii M."/>
            <person name="Myrie A."/>
        </authorList>
    </citation>
    <scope>NUCLEOTIDE SEQUENCE [LARGE SCALE GENOMIC DNA]</scope>
    <source>
        <strain evidence="6">JA-Hopewell-2020-01-JO</strain>
        <tissue evidence="6">Whole body</tissue>
    </source>
</reference>
<evidence type="ECO:0000256" key="3">
    <source>
        <dbReference type="ARBA" id="ARBA00022525"/>
    </source>
</evidence>
<proteinExistence type="inferred from homology"/>
<name>A0ABD1F8N0_HYPHA</name>
<dbReference type="EMBL" id="JBDJPC010000002">
    <property type="protein sequence ID" value="KAL1513933.1"/>
    <property type="molecule type" value="Genomic_DNA"/>
</dbReference>
<dbReference type="AlphaFoldDB" id="A0ABD1F8N0"/>
<dbReference type="Pfam" id="PF01395">
    <property type="entry name" value="PBP_GOBP"/>
    <property type="match status" value="1"/>
</dbReference>
<dbReference type="InterPro" id="IPR006170">
    <property type="entry name" value="PBP/GOBP"/>
</dbReference>
<dbReference type="GO" id="GO:0005576">
    <property type="term" value="C:extracellular region"/>
    <property type="evidence" value="ECO:0007669"/>
    <property type="project" value="UniProtKB-SubCell"/>
</dbReference>
<gene>
    <name evidence="6" type="ORF">ABEB36_003271</name>
</gene>
<evidence type="ECO:0000256" key="4">
    <source>
        <dbReference type="ARBA" id="ARBA00022729"/>
    </source>
</evidence>
<comment type="subcellular location">
    <subcellularLocation>
        <location evidence="1">Secreted</location>
    </subcellularLocation>
</comment>
<evidence type="ECO:0000256" key="5">
    <source>
        <dbReference type="SAM" id="SignalP"/>
    </source>
</evidence>
<dbReference type="Gene3D" id="1.10.238.20">
    <property type="entry name" value="Pheromone/general odorant binding protein domain"/>
    <property type="match status" value="1"/>
</dbReference>
<sequence length="134" mass="15004">MKFLVVGVFLFVALVQVKALTDKQKELLAQHYKQCVELSKVDPTVLQKARSGDFANDDKLKQHILCIAKKSGFQNEAGVLQRSVIKTKLKEALKGDEVKTQELVNTCAVAKPDPKLQAFEAFKCIYQKAKINLL</sequence>
<evidence type="ECO:0000313" key="6">
    <source>
        <dbReference type="EMBL" id="KAL1513933.1"/>
    </source>
</evidence>
<comment type="caution">
    <text evidence="6">The sequence shown here is derived from an EMBL/GenBank/DDBJ whole genome shotgun (WGS) entry which is preliminary data.</text>
</comment>
<keyword evidence="7" id="KW-1185">Reference proteome</keyword>
<keyword evidence="3" id="KW-0964">Secreted</keyword>
<dbReference type="SUPFAM" id="SSF47565">
    <property type="entry name" value="Insect pheromone/odorant-binding proteins"/>
    <property type="match status" value="1"/>
</dbReference>
<accession>A0ABD1F8N0</accession>
<dbReference type="PANTHER" id="PTHR11857">
    <property type="entry name" value="ODORANT BINDING PROTEIN-RELATED"/>
    <property type="match status" value="1"/>
</dbReference>